<keyword evidence="2" id="KW-1185">Reference proteome</keyword>
<dbReference type="Proteomes" id="UP000198806">
    <property type="component" value="Unassembled WGS sequence"/>
</dbReference>
<dbReference type="AlphaFoldDB" id="A0A1I5FW12"/>
<dbReference type="RefSeq" id="WP_207650145.1">
    <property type="nucleotide sequence ID" value="NZ_FOWD01000016.1"/>
</dbReference>
<sequence length="184" mass="21624">MIASGRINLPSTRWVAIKPKDIDILSLIEIQLSNVQEEIVQKQQLFGKLLKLKERIKDNKNLSLEDIQEIVPFINLSADKFFTKEQLVELKDRLSSFNSEKEAGSEWFEFISKLKYCYKNKLSKTDITAIECIEYWKSITSQLIGEDEQMKNSIFEFHASQNNMQMRYGLTDELFKYLMSFMNN</sequence>
<evidence type="ECO:0000313" key="2">
    <source>
        <dbReference type="Proteomes" id="UP000198806"/>
    </source>
</evidence>
<evidence type="ECO:0000313" key="1">
    <source>
        <dbReference type="EMBL" id="SFO27935.1"/>
    </source>
</evidence>
<gene>
    <name evidence="1" type="ORF">SAMN04489757_11621</name>
</gene>
<dbReference type="EMBL" id="FOWD01000016">
    <property type="protein sequence ID" value="SFO27935.1"/>
    <property type="molecule type" value="Genomic_DNA"/>
</dbReference>
<accession>A0A1I5FW12</accession>
<dbReference type="STRING" id="1527.SAMN04489757_11621"/>
<reference evidence="1 2" key="1">
    <citation type="submission" date="2016-10" db="EMBL/GenBank/DDBJ databases">
        <authorList>
            <person name="de Groot N.N."/>
        </authorList>
    </citation>
    <scope>NUCLEOTIDE SEQUENCE [LARGE SCALE GENOMIC DNA]</scope>
    <source>
        <strain evidence="1 2">DSM 1283</strain>
    </source>
</reference>
<name>A0A1I5FW12_9FIRM</name>
<protein>
    <submittedName>
        <fullName evidence="1">Uncharacterized protein</fullName>
    </submittedName>
</protein>
<organism evidence="1 2">
    <name type="scientific">Anaerocolumna aminovalerica</name>
    <dbReference type="NCBI Taxonomy" id="1527"/>
    <lineage>
        <taxon>Bacteria</taxon>
        <taxon>Bacillati</taxon>
        <taxon>Bacillota</taxon>
        <taxon>Clostridia</taxon>
        <taxon>Lachnospirales</taxon>
        <taxon>Lachnospiraceae</taxon>
        <taxon>Anaerocolumna</taxon>
    </lineage>
</organism>
<proteinExistence type="predicted"/>